<evidence type="ECO:0000256" key="6">
    <source>
        <dbReference type="ARBA" id="ARBA00023136"/>
    </source>
</evidence>
<evidence type="ECO:0000256" key="2">
    <source>
        <dbReference type="ARBA" id="ARBA00010992"/>
    </source>
</evidence>
<feature type="transmembrane region" description="Helical" evidence="9">
    <location>
        <begin position="59"/>
        <end position="81"/>
    </location>
</feature>
<evidence type="ECO:0000256" key="9">
    <source>
        <dbReference type="SAM" id="Phobius"/>
    </source>
</evidence>
<feature type="transmembrane region" description="Helical" evidence="9">
    <location>
        <begin position="101"/>
        <end position="126"/>
    </location>
</feature>
<feature type="transmembrane region" description="Helical" evidence="9">
    <location>
        <begin position="475"/>
        <end position="496"/>
    </location>
</feature>
<evidence type="ECO:0000313" key="11">
    <source>
        <dbReference type="EMBL" id="CAK7218975.1"/>
    </source>
</evidence>
<keyword evidence="6 9" id="KW-0472">Membrane</keyword>
<dbReference type="InterPro" id="IPR003663">
    <property type="entry name" value="Sugar/inositol_transpt"/>
</dbReference>
<gene>
    <name evidence="11" type="ORF">SCUCBS95973_003664</name>
</gene>
<feature type="domain" description="Major facilitator superfamily (MFS) profile" evidence="10">
    <location>
        <begin position="57"/>
        <end position="502"/>
    </location>
</feature>
<feature type="transmembrane region" description="Helical" evidence="9">
    <location>
        <begin position="406"/>
        <end position="433"/>
    </location>
</feature>
<keyword evidence="12" id="KW-1185">Reference proteome</keyword>
<feature type="transmembrane region" description="Helical" evidence="9">
    <location>
        <begin position="231"/>
        <end position="252"/>
    </location>
</feature>
<organism evidence="11 12">
    <name type="scientific">Sporothrix curviconia</name>
    <dbReference type="NCBI Taxonomy" id="1260050"/>
    <lineage>
        <taxon>Eukaryota</taxon>
        <taxon>Fungi</taxon>
        <taxon>Dikarya</taxon>
        <taxon>Ascomycota</taxon>
        <taxon>Pezizomycotina</taxon>
        <taxon>Sordariomycetes</taxon>
        <taxon>Sordariomycetidae</taxon>
        <taxon>Ophiostomatales</taxon>
        <taxon>Ophiostomataceae</taxon>
        <taxon>Sporothrix</taxon>
    </lineage>
</organism>
<dbReference type="InterPro" id="IPR005829">
    <property type="entry name" value="Sugar_transporter_CS"/>
</dbReference>
<evidence type="ECO:0000256" key="3">
    <source>
        <dbReference type="ARBA" id="ARBA00022448"/>
    </source>
</evidence>
<protein>
    <recommendedName>
        <fullName evidence="10">Major facilitator superfamily (MFS) profile domain-containing protein</fullName>
    </recommendedName>
</protein>
<comment type="similarity">
    <text evidence="2 8">Belongs to the major facilitator superfamily. Sugar transporter (TC 2.A.1.1) family.</text>
</comment>
<comment type="subcellular location">
    <subcellularLocation>
        <location evidence="1">Membrane</location>
        <topology evidence="1">Multi-pass membrane protein</topology>
    </subcellularLocation>
</comment>
<reference evidence="11 12" key="1">
    <citation type="submission" date="2024-01" db="EMBL/GenBank/DDBJ databases">
        <authorList>
            <person name="Allen C."/>
            <person name="Tagirdzhanova G."/>
        </authorList>
    </citation>
    <scope>NUCLEOTIDE SEQUENCE [LARGE SCALE GENOMIC DNA]</scope>
</reference>
<keyword evidence="7" id="KW-0462">Maltose metabolism</keyword>
<evidence type="ECO:0000256" key="8">
    <source>
        <dbReference type="RuleBase" id="RU003346"/>
    </source>
</evidence>
<dbReference type="Proteomes" id="UP001642405">
    <property type="component" value="Unassembled WGS sequence"/>
</dbReference>
<evidence type="ECO:0000313" key="12">
    <source>
        <dbReference type="Proteomes" id="UP001642405"/>
    </source>
</evidence>
<dbReference type="PANTHER" id="PTHR48022">
    <property type="entry name" value="PLASTIDIC GLUCOSE TRANSPORTER 4"/>
    <property type="match status" value="1"/>
</dbReference>
<keyword evidence="5 9" id="KW-1133">Transmembrane helix</keyword>
<feature type="transmembrane region" description="Helical" evidence="9">
    <location>
        <begin position="379"/>
        <end position="400"/>
    </location>
</feature>
<dbReference type="InterPro" id="IPR036259">
    <property type="entry name" value="MFS_trans_sf"/>
</dbReference>
<feature type="transmembrane region" description="Helical" evidence="9">
    <location>
        <begin position="192"/>
        <end position="211"/>
    </location>
</feature>
<dbReference type="NCBIfam" id="TIGR00879">
    <property type="entry name" value="SP"/>
    <property type="match status" value="1"/>
</dbReference>
<keyword evidence="3 8" id="KW-0813">Transport</keyword>
<evidence type="ECO:0000256" key="5">
    <source>
        <dbReference type="ARBA" id="ARBA00022989"/>
    </source>
</evidence>
<feature type="transmembrane region" description="Helical" evidence="9">
    <location>
        <begin position="133"/>
        <end position="152"/>
    </location>
</feature>
<feature type="transmembrane region" description="Helical" evidence="9">
    <location>
        <begin position="353"/>
        <end position="372"/>
    </location>
</feature>
<evidence type="ECO:0000256" key="1">
    <source>
        <dbReference type="ARBA" id="ARBA00004141"/>
    </source>
</evidence>
<dbReference type="Gene3D" id="1.20.1250.20">
    <property type="entry name" value="MFS general substrate transporter like domains"/>
    <property type="match status" value="1"/>
</dbReference>
<dbReference type="PROSITE" id="PS50850">
    <property type="entry name" value="MFS"/>
    <property type="match status" value="1"/>
</dbReference>
<dbReference type="SUPFAM" id="SSF103473">
    <property type="entry name" value="MFS general substrate transporter"/>
    <property type="match status" value="1"/>
</dbReference>
<comment type="caution">
    <text evidence="11">The sequence shown here is derived from an EMBL/GenBank/DDBJ whole genome shotgun (WGS) entry which is preliminary data.</text>
</comment>
<accession>A0ABP0BIM8</accession>
<dbReference type="InterPro" id="IPR020846">
    <property type="entry name" value="MFS_dom"/>
</dbReference>
<keyword evidence="4 9" id="KW-0812">Transmembrane</keyword>
<sequence length="547" mass="60602">MADKPQESAVGSDPTARHSAVVDTDMAFLAEAERAKDAEHRAGLWASLKLYPAATGWSILFSTAIVMEGFDLALLGSLYAYPPFQRKFGVLGSDGSYQITANWQTGLTMGAQVGEILGLFSVGLIAERFGYRYTLIGALSLVMCFIFIVFFAESLAQLLAGEILLGIPWGAFQTLTITFAAEVCPVNLRAYLTSYVNLCWVFGQLIASGVMRAMLNRDDDMGYHIPFALQWMWPVPLIVGIFLAPESPWWLVRKERLEDAKRSLLRLTSTNSDVPFNADETLSMMVHTNQLEKAAVAGTTYWDCFKGSNLRRTEITVVVETIPQLCGTCLQAYSTYFYEQAGMSVSNSFNMTMIQYAIGAVGTVLSWFMMAYGGRRKVYLIGLTCLFICLMVIGFVSIVPKSNTSAQWAIGTMLILHTFAYDATVGPVSYTLVSELASTRLKNKTVVVARNVYNISGIIVNVLTPRMLNPSAWDWGAKTGFFWAGLSFACLVWGFFRLPEPKGRTYAELDILFEKNIPARKFKSTVVETLQVEPETEKEKAAAEMVE</sequence>
<dbReference type="EMBL" id="CAWUHB010000016">
    <property type="protein sequence ID" value="CAK7218975.1"/>
    <property type="molecule type" value="Genomic_DNA"/>
</dbReference>
<evidence type="ECO:0000256" key="4">
    <source>
        <dbReference type="ARBA" id="ARBA00022692"/>
    </source>
</evidence>
<dbReference type="PANTHER" id="PTHR48022:SF5">
    <property type="entry name" value="ALPHA-GLUCOSIDES PERMEASE MPH2-RELATED"/>
    <property type="match status" value="1"/>
</dbReference>
<name>A0ABP0BIM8_9PEZI</name>
<proteinExistence type="inferred from homology"/>
<evidence type="ECO:0000256" key="7">
    <source>
        <dbReference type="ARBA" id="ARBA00026248"/>
    </source>
</evidence>
<feature type="transmembrane region" description="Helical" evidence="9">
    <location>
        <begin position="445"/>
        <end position="463"/>
    </location>
</feature>
<dbReference type="Pfam" id="PF00083">
    <property type="entry name" value="Sugar_tr"/>
    <property type="match status" value="1"/>
</dbReference>
<feature type="transmembrane region" description="Helical" evidence="9">
    <location>
        <begin position="158"/>
        <end position="180"/>
    </location>
</feature>
<dbReference type="InterPro" id="IPR050360">
    <property type="entry name" value="MFS_Sugar_Transporters"/>
</dbReference>
<evidence type="ECO:0000259" key="10">
    <source>
        <dbReference type="PROSITE" id="PS50850"/>
    </source>
</evidence>
<feature type="transmembrane region" description="Helical" evidence="9">
    <location>
        <begin position="315"/>
        <end position="333"/>
    </location>
</feature>
<dbReference type="InterPro" id="IPR005828">
    <property type="entry name" value="MFS_sugar_transport-like"/>
</dbReference>
<dbReference type="PROSITE" id="PS00217">
    <property type="entry name" value="SUGAR_TRANSPORT_2"/>
    <property type="match status" value="1"/>
</dbReference>